<evidence type="ECO:0008006" key="4">
    <source>
        <dbReference type="Google" id="ProtNLM"/>
    </source>
</evidence>
<reference evidence="2 3" key="1">
    <citation type="journal article" date="2021" name="Elife">
        <title>Chloroplast acquisition without the gene transfer in kleptoplastic sea slugs, Plakobranchus ocellatus.</title>
        <authorList>
            <person name="Maeda T."/>
            <person name="Takahashi S."/>
            <person name="Yoshida T."/>
            <person name="Shimamura S."/>
            <person name="Takaki Y."/>
            <person name="Nagai Y."/>
            <person name="Toyoda A."/>
            <person name="Suzuki Y."/>
            <person name="Arimoto A."/>
            <person name="Ishii H."/>
            <person name="Satoh N."/>
            <person name="Nishiyama T."/>
            <person name="Hasebe M."/>
            <person name="Maruyama T."/>
            <person name="Minagawa J."/>
            <person name="Obokata J."/>
            <person name="Shigenobu S."/>
        </authorList>
    </citation>
    <scope>NUCLEOTIDE SEQUENCE [LARGE SCALE GENOMIC DNA]</scope>
</reference>
<gene>
    <name evidence="2" type="ORF">PoB_007355400</name>
</gene>
<dbReference type="AlphaFoldDB" id="A0AAV4DS30"/>
<accession>A0AAV4DS30</accession>
<sequence length="221" mass="25035">MESGQSIKLEFGTDNISGILNILQSYSVVKMKLFVASVAIFFFAVFAKGQILLPANEDERDLMEFAKSLKEDNLTQNVLDYLDHVEEFVRNVDGDKIEEMRQKINDKIDGVVAELEGMDRKAIPGYLLNVLNEVKNKLVSNKKNVHFNNFVKATSMSALKDALDEYSSISDEDLDDVIEAEAQQLKDYLNKGLDEIENEPEEVIGAIEDLKKMIQFLAKYN</sequence>
<evidence type="ECO:0000256" key="1">
    <source>
        <dbReference type="SAM" id="Phobius"/>
    </source>
</evidence>
<proteinExistence type="predicted"/>
<dbReference type="EMBL" id="BLXT01008249">
    <property type="protein sequence ID" value="GFO47049.1"/>
    <property type="molecule type" value="Genomic_DNA"/>
</dbReference>
<evidence type="ECO:0000313" key="2">
    <source>
        <dbReference type="EMBL" id="GFO47049.1"/>
    </source>
</evidence>
<keyword evidence="3" id="KW-1185">Reference proteome</keyword>
<protein>
    <recommendedName>
        <fullName evidence="4">Fatty-acid and retinol-binding protein 1</fullName>
    </recommendedName>
</protein>
<comment type="caution">
    <text evidence="2">The sequence shown here is derived from an EMBL/GenBank/DDBJ whole genome shotgun (WGS) entry which is preliminary data.</text>
</comment>
<keyword evidence="1" id="KW-1133">Transmembrane helix</keyword>
<organism evidence="2 3">
    <name type="scientific">Plakobranchus ocellatus</name>
    <dbReference type="NCBI Taxonomy" id="259542"/>
    <lineage>
        <taxon>Eukaryota</taxon>
        <taxon>Metazoa</taxon>
        <taxon>Spiralia</taxon>
        <taxon>Lophotrochozoa</taxon>
        <taxon>Mollusca</taxon>
        <taxon>Gastropoda</taxon>
        <taxon>Heterobranchia</taxon>
        <taxon>Euthyneura</taxon>
        <taxon>Panpulmonata</taxon>
        <taxon>Sacoglossa</taxon>
        <taxon>Placobranchoidea</taxon>
        <taxon>Plakobranchidae</taxon>
        <taxon>Plakobranchus</taxon>
    </lineage>
</organism>
<keyword evidence="1" id="KW-0472">Membrane</keyword>
<evidence type="ECO:0000313" key="3">
    <source>
        <dbReference type="Proteomes" id="UP000735302"/>
    </source>
</evidence>
<dbReference type="Proteomes" id="UP000735302">
    <property type="component" value="Unassembled WGS sequence"/>
</dbReference>
<feature type="transmembrane region" description="Helical" evidence="1">
    <location>
        <begin position="33"/>
        <end position="53"/>
    </location>
</feature>
<keyword evidence="1" id="KW-0812">Transmembrane</keyword>
<name>A0AAV4DS30_9GAST</name>